<sequence>MAPLSTTLAVASFYVMFLAVVIGGAYLFSRATTSAAPVDGSGELAHESGEGSGGYTSRDNDYDQESYPSDVRNAQAYSHYTLLDDTDNDGFWGEN</sequence>
<keyword evidence="4" id="KW-1185">Reference proteome</keyword>
<name>A0ABR1WWB9_9PEZI</name>
<organism evidence="3 4">
    <name type="scientific">Apiospora phragmitis</name>
    <dbReference type="NCBI Taxonomy" id="2905665"/>
    <lineage>
        <taxon>Eukaryota</taxon>
        <taxon>Fungi</taxon>
        <taxon>Dikarya</taxon>
        <taxon>Ascomycota</taxon>
        <taxon>Pezizomycotina</taxon>
        <taxon>Sordariomycetes</taxon>
        <taxon>Xylariomycetidae</taxon>
        <taxon>Amphisphaeriales</taxon>
        <taxon>Apiosporaceae</taxon>
        <taxon>Apiospora</taxon>
    </lineage>
</organism>
<gene>
    <name evidence="3" type="ORF">PG994_002427</name>
</gene>
<keyword evidence="2" id="KW-0472">Membrane</keyword>
<evidence type="ECO:0000256" key="1">
    <source>
        <dbReference type="SAM" id="MobiDB-lite"/>
    </source>
</evidence>
<evidence type="ECO:0000313" key="3">
    <source>
        <dbReference type="EMBL" id="KAK8087453.1"/>
    </source>
</evidence>
<dbReference type="GeneID" id="92086899"/>
<keyword evidence="2" id="KW-1133">Transmembrane helix</keyword>
<dbReference type="RefSeq" id="XP_066721977.1">
    <property type="nucleotide sequence ID" value="XM_066853836.1"/>
</dbReference>
<dbReference type="EMBL" id="JAQQWL010000002">
    <property type="protein sequence ID" value="KAK8087453.1"/>
    <property type="molecule type" value="Genomic_DNA"/>
</dbReference>
<feature type="transmembrane region" description="Helical" evidence="2">
    <location>
        <begin position="6"/>
        <end position="28"/>
    </location>
</feature>
<reference evidence="3 4" key="1">
    <citation type="submission" date="2023-01" db="EMBL/GenBank/DDBJ databases">
        <title>Analysis of 21 Apiospora genomes using comparative genomics revels a genus with tremendous synthesis potential of carbohydrate active enzymes and secondary metabolites.</title>
        <authorList>
            <person name="Sorensen T."/>
        </authorList>
    </citation>
    <scope>NUCLEOTIDE SEQUENCE [LARGE SCALE GENOMIC DNA]</scope>
    <source>
        <strain evidence="3 4">CBS 135458</strain>
    </source>
</reference>
<accession>A0ABR1WWB9</accession>
<proteinExistence type="predicted"/>
<keyword evidence="2" id="KW-0812">Transmembrane</keyword>
<comment type="caution">
    <text evidence="3">The sequence shown here is derived from an EMBL/GenBank/DDBJ whole genome shotgun (WGS) entry which is preliminary data.</text>
</comment>
<feature type="region of interest" description="Disordered" evidence="1">
    <location>
        <begin position="36"/>
        <end position="68"/>
    </location>
</feature>
<protein>
    <submittedName>
        <fullName evidence="3">Uncharacterized protein</fullName>
    </submittedName>
</protein>
<evidence type="ECO:0000256" key="2">
    <source>
        <dbReference type="SAM" id="Phobius"/>
    </source>
</evidence>
<dbReference type="Proteomes" id="UP001480595">
    <property type="component" value="Unassembled WGS sequence"/>
</dbReference>
<evidence type="ECO:0000313" key="4">
    <source>
        <dbReference type="Proteomes" id="UP001480595"/>
    </source>
</evidence>